<dbReference type="Proteomes" id="UP000274601">
    <property type="component" value="Unassembled WGS sequence"/>
</dbReference>
<organism evidence="2 3">
    <name type="scientific">Actinomadura pelletieri DSM 43383</name>
    <dbReference type="NCBI Taxonomy" id="1120940"/>
    <lineage>
        <taxon>Bacteria</taxon>
        <taxon>Bacillati</taxon>
        <taxon>Actinomycetota</taxon>
        <taxon>Actinomycetes</taxon>
        <taxon>Streptosporangiales</taxon>
        <taxon>Thermomonosporaceae</taxon>
        <taxon>Actinomadura</taxon>
    </lineage>
</organism>
<evidence type="ECO:0008006" key="4">
    <source>
        <dbReference type="Google" id="ProtNLM"/>
    </source>
</evidence>
<sequence length="87" mass="9404">MVRRTEGVHTAVMKYSGSARQRHLPTSPFPPPPTAPPVAKFALQDLVTHDKYGLGRVVDVEAGGAVLVDFGTGKIRILAPYPKLLKL</sequence>
<reference evidence="2 3" key="1">
    <citation type="submission" date="2018-10" db="EMBL/GenBank/DDBJ databases">
        <title>Genomic Encyclopedia of Archaeal and Bacterial Type Strains, Phase II (KMG-II): from individual species to whole genera.</title>
        <authorList>
            <person name="Goeker M."/>
        </authorList>
    </citation>
    <scope>NUCLEOTIDE SEQUENCE [LARGE SCALE GENOMIC DNA]</scope>
    <source>
        <strain evidence="2 3">DSM 43383</strain>
    </source>
</reference>
<keyword evidence="3" id="KW-1185">Reference proteome</keyword>
<protein>
    <recommendedName>
        <fullName evidence="4">ATP-dependent DNA helicase II</fullName>
    </recommendedName>
</protein>
<feature type="region of interest" description="Disordered" evidence="1">
    <location>
        <begin position="1"/>
        <end position="35"/>
    </location>
</feature>
<evidence type="ECO:0000313" key="3">
    <source>
        <dbReference type="Proteomes" id="UP000274601"/>
    </source>
</evidence>
<evidence type="ECO:0000313" key="2">
    <source>
        <dbReference type="EMBL" id="RKS78885.1"/>
    </source>
</evidence>
<dbReference type="AlphaFoldDB" id="A0A495QXH2"/>
<comment type="caution">
    <text evidence="2">The sequence shown here is derived from an EMBL/GenBank/DDBJ whole genome shotgun (WGS) entry which is preliminary data.</text>
</comment>
<gene>
    <name evidence="2" type="ORF">BZB76_0319</name>
</gene>
<dbReference type="EMBL" id="RBWU01000001">
    <property type="protein sequence ID" value="RKS78885.1"/>
    <property type="molecule type" value="Genomic_DNA"/>
</dbReference>
<accession>A0A495QXH2</accession>
<proteinExistence type="predicted"/>
<name>A0A495QXH2_9ACTN</name>
<evidence type="ECO:0000256" key="1">
    <source>
        <dbReference type="SAM" id="MobiDB-lite"/>
    </source>
</evidence>